<dbReference type="AlphaFoldDB" id="A0A4P9ZH54"/>
<feature type="transmembrane region" description="Helical" evidence="8">
    <location>
        <begin position="198"/>
        <end position="221"/>
    </location>
</feature>
<evidence type="ECO:0000256" key="6">
    <source>
        <dbReference type="ARBA" id="ARBA00022989"/>
    </source>
</evidence>
<reference evidence="10" key="1">
    <citation type="journal article" date="2018" name="Nat. Microbiol.">
        <title>Leveraging single-cell genomics to expand the fungal tree of life.</title>
        <authorList>
            <person name="Ahrendt S.R."/>
            <person name="Quandt C.A."/>
            <person name="Ciobanu D."/>
            <person name="Clum A."/>
            <person name="Salamov A."/>
            <person name="Andreopoulos B."/>
            <person name="Cheng J.F."/>
            <person name="Woyke T."/>
            <person name="Pelin A."/>
            <person name="Henrissat B."/>
            <person name="Reynolds N.K."/>
            <person name="Benny G.L."/>
            <person name="Smith M.E."/>
            <person name="James T.Y."/>
            <person name="Grigoriev I.V."/>
        </authorList>
    </citation>
    <scope>NUCLEOTIDE SEQUENCE [LARGE SCALE GENOMIC DNA]</scope>
    <source>
        <strain evidence="10">Baker2002</strain>
    </source>
</reference>
<evidence type="ECO:0000256" key="4">
    <source>
        <dbReference type="ARBA" id="ARBA00022502"/>
    </source>
</evidence>
<dbReference type="PIRSF" id="PIRSF017321">
    <property type="entry name" value="GWT1"/>
    <property type="match status" value="1"/>
</dbReference>
<comment type="pathway">
    <text evidence="2 8">Glycolipid biosynthesis; glycosylphosphatidylinositol-anchor biosynthesis.</text>
</comment>
<evidence type="ECO:0000256" key="1">
    <source>
        <dbReference type="ARBA" id="ARBA00004477"/>
    </source>
</evidence>
<comment type="similarity">
    <text evidence="3 8">Belongs to the PIGW family.</text>
</comment>
<evidence type="ECO:0000256" key="5">
    <source>
        <dbReference type="ARBA" id="ARBA00022692"/>
    </source>
</evidence>
<comment type="subcellular location">
    <subcellularLocation>
        <location evidence="1 8">Endoplasmic reticulum membrane</location>
        <topology evidence="1 8">Multi-pass membrane protein</topology>
    </subcellularLocation>
</comment>
<dbReference type="Proteomes" id="UP000268321">
    <property type="component" value="Unassembled WGS sequence"/>
</dbReference>
<dbReference type="EMBL" id="ML004432">
    <property type="protein sequence ID" value="RKP32325.1"/>
    <property type="molecule type" value="Genomic_DNA"/>
</dbReference>
<evidence type="ECO:0000256" key="8">
    <source>
        <dbReference type="RuleBase" id="RU280819"/>
    </source>
</evidence>
<keyword evidence="8" id="KW-0012">Acyltransferase</keyword>
<name>A0A4P9ZH54_9ASCO</name>
<protein>
    <recommendedName>
        <fullName evidence="8">GPI-anchored wall transfer protein</fullName>
        <ecNumber evidence="8">2.3.-.-</ecNumber>
    </recommendedName>
</protein>
<dbReference type="PANTHER" id="PTHR20661:SF0">
    <property type="entry name" value="PHOSPHATIDYLINOSITOL-GLYCAN BIOSYNTHESIS CLASS W PROTEIN"/>
    <property type="match status" value="1"/>
</dbReference>
<dbReference type="GO" id="GO:0032216">
    <property type="term" value="F:glucosaminyl-phosphatidylinositol O-acyltransferase activity"/>
    <property type="evidence" value="ECO:0007669"/>
    <property type="project" value="TreeGrafter"/>
</dbReference>
<keyword evidence="7 8" id="KW-0472">Membrane</keyword>
<dbReference type="EC" id="2.3.-.-" evidence="8"/>
<feature type="transmembrane region" description="Helical" evidence="8">
    <location>
        <begin position="165"/>
        <end position="186"/>
    </location>
</feature>
<feature type="transmembrane region" description="Helical" evidence="8">
    <location>
        <begin position="427"/>
        <end position="447"/>
    </location>
</feature>
<dbReference type="UniPathway" id="UPA00196"/>
<evidence type="ECO:0000256" key="2">
    <source>
        <dbReference type="ARBA" id="ARBA00004687"/>
    </source>
</evidence>
<proteinExistence type="inferred from homology"/>
<keyword evidence="8" id="KW-0808">Transferase</keyword>
<accession>A0A4P9ZH54</accession>
<dbReference type="GO" id="GO:0005789">
    <property type="term" value="C:endoplasmic reticulum membrane"/>
    <property type="evidence" value="ECO:0007669"/>
    <property type="project" value="UniProtKB-SubCell"/>
</dbReference>
<sequence length="481" mass="53388">MFLKELKEQFVSDLTGGSVSEIYAVGGIGLASVFSHTLVTNWVLPRMPLLQQETLSFLVDFSFAVLLQLQSLTIYSNNLRQLYAYALAGGVLLYVFRIASKENKSSKPRGKQLKARSNDSLLCTVDFITAYRAQMIVITNLAILAVDFHVFPRRFAKVETWGTSLMDLGVGLFVFSMGLANSRSVIKKSLATTQKVPYLAMVGANTLKALPVLALGVIRLVSVKSLEYQEHVTEYGVHWNFFMTLGLLPIFMGLIDPILEIVPRFFVALGLGLVYEIVLQRFGTAQFILDESNRYNSVVTMNKEGLFSFLGYLSIFIFGQSFGSFVLTLRRTPNNLLGMNFGKRPRPALTVSTMQGLAVMSVVSWALFAYFSESTMVGAVSRRLANLAYILMVLSFNSVFLLGHAFLEWLLGPLRLPIFEAINKNGLAVFLLANLCTGAINMTINTLEASPGLAYSILIGYALCWVGAARVLDHYHMYIRL</sequence>
<feature type="transmembrane region" description="Helical" evidence="8">
    <location>
        <begin position="241"/>
        <end position="259"/>
    </location>
</feature>
<comment type="function">
    <text evidence="8">A acetyltransferase, which acetylates the inositol ring of phosphatidylinositol during biosynthesis of GPI-anchor.</text>
</comment>
<feature type="transmembrane region" description="Helical" evidence="8">
    <location>
        <begin position="22"/>
        <end position="43"/>
    </location>
</feature>
<evidence type="ECO:0000313" key="9">
    <source>
        <dbReference type="EMBL" id="RKP32325.1"/>
    </source>
</evidence>
<dbReference type="InterPro" id="IPR009447">
    <property type="entry name" value="PIGW/GWT1"/>
</dbReference>
<dbReference type="Pfam" id="PF06423">
    <property type="entry name" value="GWT1"/>
    <property type="match status" value="1"/>
</dbReference>
<dbReference type="GO" id="GO:0072659">
    <property type="term" value="P:protein localization to plasma membrane"/>
    <property type="evidence" value="ECO:0007669"/>
    <property type="project" value="TreeGrafter"/>
</dbReference>
<feature type="transmembrane region" description="Helical" evidence="8">
    <location>
        <begin position="349"/>
        <end position="372"/>
    </location>
</feature>
<keyword evidence="8" id="KW-0256">Endoplasmic reticulum</keyword>
<feature type="transmembrane region" description="Helical" evidence="8">
    <location>
        <begin position="82"/>
        <end position="100"/>
    </location>
</feature>
<feature type="transmembrane region" description="Helical" evidence="8">
    <location>
        <begin position="309"/>
        <end position="329"/>
    </location>
</feature>
<evidence type="ECO:0000256" key="3">
    <source>
        <dbReference type="ARBA" id="ARBA00007559"/>
    </source>
</evidence>
<gene>
    <name evidence="9" type="ORF">METBISCDRAFT_12307</name>
</gene>
<feature type="transmembrane region" description="Helical" evidence="8">
    <location>
        <begin position="266"/>
        <end position="289"/>
    </location>
</feature>
<organism evidence="9 10">
    <name type="scientific">Metschnikowia bicuspidata</name>
    <dbReference type="NCBI Taxonomy" id="27322"/>
    <lineage>
        <taxon>Eukaryota</taxon>
        <taxon>Fungi</taxon>
        <taxon>Dikarya</taxon>
        <taxon>Ascomycota</taxon>
        <taxon>Saccharomycotina</taxon>
        <taxon>Pichiomycetes</taxon>
        <taxon>Metschnikowiaceae</taxon>
        <taxon>Metschnikowia</taxon>
    </lineage>
</organism>
<keyword evidence="10" id="KW-1185">Reference proteome</keyword>
<evidence type="ECO:0000256" key="7">
    <source>
        <dbReference type="ARBA" id="ARBA00023136"/>
    </source>
</evidence>
<dbReference type="GO" id="GO:0006506">
    <property type="term" value="P:GPI anchor biosynthetic process"/>
    <property type="evidence" value="ECO:0007669"/>
    <property type="project" value="UniProtKB-UniPathway"/>
</dbReference>
<feature type="transmembrane region" description="Helical" evidence="8">
    <location>
        <begin position="121"/>
        <end position="145"/>
    </location>
</feature>
<keyword evidence="5 8" id="KW-0812">Transmembrane</keyword>
<dbReference type="PANTHER" id="PTHR20661">
    <property type="entry name" value="PHOSPHATIDYLINOSITOL-GLYCAN BIOSYNTHESIS CLASS W PROTEIN"/>
    <property type="match status" value="1"/>
</dbReference>
<evidence type="ECO:0000313" key="10">
    <source>
        <dbReference type="Proteomes" id="UP000268321"/>
    </source>
</evidence>
<keyword evidence="4 8" id="KW-0337">GPI-anchor biosynthesis</keyword>
<keyword evidence="6 8" id="KW-1133">Transmembrane helix</keyword>
<feature type="transmembrane region" description="Helical" evidence="8">
    <location>
        <begin position="453"/>
        <end position="472"/>
    </location>
</feature>
<feature type="transmembrane region" description="Helical" evidence="8">
    <location>
        <begin position="384"/>
        <end position="407"/>
    </location>
</feature>
<dbReference type="OrthoDB" id="15270at2759"/>